<keyword evidence="4 7" id="KW-0812">Transmembrane</keyword>
<dbReference type="InterPro" id="IPR000515">
    <property type="entry name" value="MetI-like"/>
</dbReference>
<keyword evidence="9" id="KW-0762">Sugar transport</keyword>
<dbReference type="InterPro" id="IPR051393">
    <property type="entry name" value="ABC_transporter_permease"/>
</dbReference>
<evidence type="ECO:0000256" key="5">
    <source>
        <dbReference type="ARBA" id="ARBA00022989"/>
    </source>
</evidence>
<dbReference type="RefSeq" id="WP_083522488.1">
    <property type="nucleotide sequence ID" value="NZ_DF967972.1"/>
</dbReference>
<feature type="transmembrane region" description="Helical" evidence="7">
    <location>
        <begin position="196"/>
        <end position="218"/>
    </location>
</feature>
<evidence type="ECO:0000256" key="3">
    <source>
        <dbReference type="ARBA" id="ARBA00022475"/>
    </source>
</evidence>
<dbReference type="PANTHER" id="PTHR30193">
    <property type="entry name" value="ABC TRANSPORTER PERMEASE PROTEIN"/>
    <property type="match status" value="1"/>
</dbReference>
<keyword evidence="6 7" id="KW-0472">Membrane</keyword>
<dbReference type="EMBL" id="DF967972">
    <property type="protein sequence ID" value="GAP14339.1"/>
    <property type="molecule type" value="Genomic_DNA"/>
</dbReference>
<dbReference type="InterPro" id="IPR035906">
    <property type="entry name" value="MetI-like_sf"/>
</dbReference>
<dbReference type="GO" id="GO:0005886">
    <property type="term" value="C:plasma membrane"/>
    <property type="evidence" value="ECO:0007669"/>
    <property type="project" value="UniProtKB-SubCell"/>
</dbReference>
<evidence type="ECO:0000313" key="9">
    <source>
        <dbReference type="EMBL" id="GAP14339.1"/>
    </source>
</evidence>
<dbReference type="OrthoDB" id="9788108at2"/>
<accession>A0A0S7BIC7</accession>
<dbReference type="Proteomes" id="UP000055060">
    <property type="component" value="Unassembled WGS sequence"/>
</dbReference>
<protein>
    <submittedName>
        <fullName evidence="9">ABC-type sugar transport system, permease component</fullName>
    </submittedName>
</protein>
<comment type="subcellular location">
    <subcellularLocation>
        <location evidence="1 7">Cell membrane</location>
        <topology evidence="1 7">Multi-pass membrane protein</topology>
    </subcellularLocation>
</comment>
<proteinExistence type="inferred from homology"/>
<evidence type="ECO:0000256" key="7">
    <source>
        <dbReference type="RuleBase" id="RU363032"/>
    </source>
</evidence>
<feature type="transmembrane region" description="Helical" evidence="7">
    <location>
        <begin position="383"/>
        <end position="403"/>
    </location>
</feature>
<feature type="transmembrane region" description="Helical" evidence="7">
    <location>
        <begin position="327"/>
        <end position="345"/>
    </location>
</feature>
<feature type="transmembrane region" description="Helical" evidence="7">
    <location>
        <begin position="57"/>
        <end position="76"/>
    </location>
</feature>
<keyword evidence="10" id="KW-1185">Reference proteome</keyword>
<gene>
    <name evidence="9" type="ORF">LARV_02106</name>
</gene>
<evidence type="ECO:0000259" key="8">
    <source>
        <dbReference type="PROSITE" id="PS50928"/>
    </source>
</evidence>
<feature type="transmembrane region" description="Helical" evidence="7">
    <location>
        <begin position="97"/>
        <end position="121"/>
    </location>
</feature>
<comment type="similarity">
    <text evidence="7">Belongs to the binding-protein-dependent transport system permease family.</text>
</comment>
<feature type="transmembrane region" description="Helical" evidence="7">
    <location>
        <begin position="162"/>
        <end position="184"/>
    </location>
</feature>
<dbReference type="CDD" id="cd06261">
    <property type="entry name" value="TM_PBP2"/>
    <property type="match status" value="1"/>
</dbReference>
<keyword evidence="5 7" id="KW-1133">Transmembrane helix</keyword>
<keyword evidence="3" id="KW-1003">Cell membrane</keyword>
<feature type="domain" description="ABC transmembrane type-1" evidence="8">
    <location>
        <begin position="159"/>
        <end position="404"/>
    </location>
</feature>
<dbReference type="PANTHER" id="PTHR30193:SF37">
    <property type="entry name" value="INNER MEMBRANE ABC TRANSPORTER PERMEASE PROTEIN YCJO"/>
    <property type="match status" value="1"/>
</dbReference>
<sequence>MESNNNSVRTHNTLAAIVTSLSVFIIIMIIALMNAPTMGGPKVMASPQTYLAEVKRTALPFLGVVAVGAIALAYVFGRMIYKVWPNRQKRTTTLAAYGFLAPYLLITLTFTVGVVLFAFYISFNNYDIFTSPQWVGLANYKKAFNGFVDPTQKDFIQSLYNVIWYALIVVPLQTIIAVLLAALLNTPIKFRQFFRTVFYAPSVTSSVVITLIFIWLYLKIGYINFFFDKFLGLFGVKWVSILWLGDPRGLIQLIANAFGGDIPSKLWYLRGPSIAWMAIMFQNIFTTAPTFMIMFLAAMQDINPTLFEAAAIDGASKWQQFTKITIPLLRPIILMVVVLGTIGTLQVFDQVYLATSGGPLGTSLTPVYLVYREAMGTQGPIRMGYASALAFILAVIIFAITYVQRNLLERGTEQY</sequence>
<name>A0A0S7BIC7_9CHLR</name>
<dbReference type="SUPFAM" id="SSF161098">
    <property type="entry name" value="MetI-like"/>
    <property type="match status" value="1"/>
</dbReference>
<evidence type="ECO:0000256" key="1">
    <source>
        <dbReference type="ARBA" id="ARBA00004651"/>
    </source>
</evidence>
<dbReference type="STRING" id="360412.LARV_02106"/>
<feature type="transmembrane region" description="Helical" evidence="7">
    <location>
        <begin position="12"/>
        <end position="37"/>
    </location>
</feature>
<evidence type="ECO:0000313" key="10">
    <source>
        <dbReference type="Proteomes" id="UP000055060"/>
    </source>
</evidence>
<feature type="transmembrane region" description="Helical" evidence="7">
    <location>
        <begin position="274"/>
        <end position="297"/>
    </location>
</feature>
<dbReference type="PROSITE" id="PS50928">
    <property type="entry name" value="ABC_TM1"/>
    <property type="match status" value="1"/>
</dbReference>
<dbReference type="GO" id="GO:0055085">
    <property type="term" value="P:transmembrane transport"/>
    <property type="evidence" value="ECO:0007669"/>
    <property type="project" value="InterPro"/>
</dbReference>
<organism evidence="9">
    <name type="scientific">Longilinea arvoryzae</name>
    <dbReference type="NCBI Taxonomy" id="360412"/>
    <lineage>
        <taxon>Bacteria</taxon>
        <taxon>Bacillati</taxon>
        <taxon>Chloroflexota</taxon>
        <taxon>Anaerolineae</taxon>
        <taxon>Anaerolineales</taxon>
        <taxon>Anaerolineaceae</taxon>
        <taxon>Longilinea</taxon>
    </lineage>
</organism>
<evidence type="ECO:0000256" key="2">
    <source>
        <dbReference type="ARBA" id="ARBA00022448"/>
    </source>
</evidence>
<evidence type="ECO:0000256" key="6">
    <source>
        <dbReference type="ARBA" id="ARBA00023136"/>
    </source>
</evidence>
<dbReference type="AlphaFoldDB" id="A0A0S7BIC7"/>
<dbReference type="Gene3D" id="1.10.3720.10">
    <property type="entry name" value="MetI-like"/>
    <property type="match status" value="1"/>
</dbReference>
<keyword evidence="2 7" id="KW-0813">Transport</keyword>
<evidence type="ECO:0000256" key="4">
    <source>
        <dbReference type="ARBA" id="ARBA00022692"/>
    </source>
</evidence>
<dbReference type="Pfam" id="PF00528">
    <property type="entry name" value="BPD_transp_1"/>
    <property type="match status" value="1"/>
</dbReference>
<reference evidence="9" key="1">
    <citation type="submission" date="2015-07" db="EMBL/GenBank/DDBJ databases">
        <title>Draft Genome Sequences of Anaerolinea thermolimosa IMO-1, Bellilinea caldifistulae GOMI-1, Leptolinea tardivitalis YMTK-2, Levilinea saccharolytica KIBI-1,Longilinea arvoryzae KOME-1, Previously Described as Members of the Anaerolineaceae (Chloroflexi).</title>
        <authorList>
            <person name="Sekiguchi Y."/>
            <person name="Ohashi A."/>
            <person name="Matsuura N."/>
            <person name="Tourlousse M.D."/>
        </authorList>
    </citation>
    <scope>NUCLEOTIDE SEQUENCE [LARGE SCALE GENOMIC DNA]</scope>
    <source>
        <strain evidence="9">KOME-1</strain>
    </source>
</reference>